<feature type="compositionally biased region" description="Low complexity" evidence="7">
    <location>
        <begin position="183"/>
        <end position="209"/>
    </location>
</feature>
<dbReference type="CDD" id="cd03754">
    <property type="entry name" value="proteasome_alpha_type_6"/>
    <property type="match status" value="1"/>
</dbReference>
<dbReference type="GO" id="GO:0019773">
    <property type="term" value="C:proteasome core complex, alpha-subunit complex"/>
    <property type="evidence" value="ECO:0007669"/>
    <property type="project" value="UniProtKB-UniRule"/>
</dbReference>
<dbReference type="Gene3D" id="3.60.20.10">
    <property type="entry name" value="Glutamine Phosphoribosylpyrophosphate, subunit 1, domain 1"/>
    <property type="match status" value="1"/>
</dbReference>
<dbReference type="AlphaFoldDB" id="A0A077RE92"/>
<feature type="region of interest" description="Disordered" evidence="7">
    <location>
        <begin position="178"/>
        <end position="209"/>
    </location>
</feature>
<evidence type="ECO:0000313" key="9">
    <source>
        <dbReference type="EMBL" id="CDI56784.1"/>
    </source>
</evidence>
<dbReference type="InterPro" id="IPR029055">
    <property type="entry name" value="Ntn_hydrolases_N"/>
</dbReference>
<dbReference type="PROSITE" id="PS51475">
    <property type="entry name" value="PROTEASOME_ALPHA_2"/>
    <property type="match status" value="1"/>
</dbReference>
<evidence type="ECO:0000256" key="2">
    <source>
        <dbReference type="ARBA" id="ARBA00004496"/>
    </source>
</evidence>
<comment type="similarity">
    <text evidence="6">Belongs to the peptidase T1A family.</text>
</comment>
<evidence type="ECO:0000256" key="1">
    <source>
        <dbReference type="ARBA" id="ARBA00004123"/>
    </source>
</evidence>
<evidence type="ECO:0000256" key="6">
    <source>
        <dbReference type="PROSITE-ProRule" id="PRU00808"/>
    </source>
</evidence>
<accession>A0A077RE92</accession>
<dbReference type="InterPro" id="IPR000426">
    <property type="entry name" value="Proteasome_asu_N"/>
</dbReference>
<dbReference type="InterPro" id="IPR001353">
    <property type="entry name" value="Proteasome_sua/b"/>
</dbReference>
<keyword evidence="5" id="KW-0539">Nucleus</keyword>
<feature type="domain" description="Proteasome alpha-type subunits" evidence="8">
    <location>
        <begin position="6"/>
        <end position="28"/>
    </location>
</feature>
<reference evidence="9" key="1">
    <citation type="journal article" date="2014" name="Genome Biol. Evol.">
        <title>Gene Loss Rather Than Gene Gain Is Associated with a Host Jump from Monocots to Dicots in the Smut Fungus Melanopsichium pennsylvanicum.</title>
        <authorList>
            <person name="Sharma R."/>
            <person name="Mishra B."/>
            <person name="Runge F."/>
            <person name="Thines M."/>
        </authorList>
    </citation>
    <scope>NUCLEOTIDE SEQUENCE</scope>
    <source>
        <strain evidence="9">4</strain>
    </source>
</reference>
<comment type="subcellular location">
    <subcellularLocation>
        <location evidence="2">Cytoplasm</location>
    </subcellularLocation>
    <subcellularLocation>
        <location evidence="1">Nucleus</location>
    </subcellularLocation>
</comment>
<dbReference type="PROSITE" id="PS00388">
    <property type="entry name" value="PROTEASOME_ALPHA_1"/>
    <property type="match status" value="1"/>
</dbReference>
<dbReference type="Pfam" id="PF00227">
    <property type="entry name" value="Proteasome"/>
    <property type="match status" value="1"/>
</dbReference>
<evidence type="ECO:0000256" key="4">
    <source>
        <dbReference type="ARBA" id="ARBA00022942"/>
    </source>
</evidence>
<keyword evidence="3" id="KW-0963">Cytoplasm</keyword>
<evidence type="ECO:0000256" key="5">
    <source>
        <dbReference type="ARBA" id="ARBA00023242"/>
    </source>
</evidence>
<dbReference type="PANTHER" id="PTHR11599">
    <property type="entry name" value="PROTEASOME SUBUNIT ALPHA/BETA"/>
    <property type="match status" value="1"/>
</dbReference>
<sequence>MSRSSYDRYLTIFSPDGRLYQVEYAFKAINTAGLTSIAVRGKDCSVVVGQKKVPDKLIDASSVTNIFNLTAEIGCIMTGRVADARAQVQRAKMEAADFKYKYGYAITPDLLAKRMANMNQVYTQRAAMRPYGVSMILVGIDPERGPQIFKIDPAGYYVGFRATAAGVKQTEATNFLEKEFKKSSSSSSSSSTTAPTPTYSASATDGRVPAEAAASATDAAALEAQHVSTNLTVEQTLDLAVNTLATVLAQDLKPSELEVAIVGGPDAAKVLQDDSGAPLDSCTLSKQVQVQKRFRRLDEDEISLILDRLAERD</sequence>
<dbReference type="InterPro" id="IPR023332">
    <property type="entry name" value="Proteasome_alpha-type"/>
</dbReference>
<organism evidence="9">
    <name type="scientific">Melanopsichium pennsylvanicum 4</name>
    <dbReference type="NCBI Taxonomy" id="1398559"/>
    <lineage>
        <taxon>Eukaryota</taxon>
        <taxon>Fungi</taxon>
        <taxon>Dikarya</taxon>
        <taxon>Basidiomycota</taxon>
        <taxon>Ustilaginomycotina</taxon>
        <taxon>Ustilaginomycetes</taxon>
        <taxon>Ustilaginales</taxon>
        <taxon>Ustilaginaceae</taxon>
        <taxon>Melanopsichium</taxon>
    </lineage>
</organism>
<evidence type="ECO:0000259" key="8">
    <source>
        <dbReference type="PROSITE" id="PS00388"/>
    </source>
</evidence>
<proteinExistence type="inferred from homology"/>
<dbReference type="SUPFAM" id="SSF56235">
    <property type="entry name" value="N-terminal nucleophile aminohydrolases (Ntn hydrolases)"/>
    <property type="match status" value="1"/>
</dbReference>
<dbReference type="GO" id="GO:0005634">
    <property type="term" value="C:nucleus"/>
    <property type="evidence" value="ECO:0007669"/>
    <property type="project" value="UniProtKB-SubCell"/>
</dbReference>
<dbReference type="InterPro" id="IPR034642">
    <property type="entry name" value="Proteasome_subunit_alpha6"/>
</dbReference>
<dbReference type="GO" id="GO:0006511">
    <property type="term" value="P:ubiquitin-dependent protein catabolic process"/>
    <property type="evidence" value="ECO:0007669"/>
    <property type="project" value="InterPro"/>
</dbReference>
<evidence type="ECO:0000256" key="3">
    <source>
        <dbReference type="ARBA" id="ARBA00022490"/>
    </source>
</evidence>
<dbReference type="GO" id="GO:0005737">
    <property type="term" value="C:cytoplasm"/>
    <property type="evidence" value="ECO:0007669"/>
    <property type="project" value="UniProtKB-SubCell"/>
</dbReference>
<dbReference type="Pfam" id="PF10584">
    <property type="entry name" value="Proteasome_A_N"/>
    <property type="match status" value="1"/>
</dbReference>
<dbReference type="InterPro" id="IPR050115">
    <property type="entry name" value="Proteasome_alpha"/>
</dbReference>
<name>A0A077RE92_9BASI</name>
<evidence type="ECO:0000256" key="7">
    <source>
        <dbReference type="SAM" id="MobiDB-lite"/>
    </source>
</evidence>
<dbReference type="SMART" id="SM00948">
    <property type="entry name" value="Proteasome_A_N"/>
    <property type="match status" value="1"/>
</dbReference>
<dbReference type="EMBL" id="HG529699">
    <property type="protein sequence ID" value="CDI56784.1"/>
    <property type="molecule type" value="Genomic_DNA"/>
</dbReference>
<protein>
    <submittedName>
        <fullName evidence="9">Probable SCL1-20S proteasome subunit (Alpha1)</fullName>
    </submittedName>
</protein>
<keyword evidence="4 6" id="KW-0647">Proteasome</keyword>